<proteinExistence type="predicted"/>
<evidence type="ECO:0000313" key="2">
    <source>
        <dbReference type="EMBL" id="SIR89459.1"/>
    </source>
</evidence>
<dbReference type="PANTHER" id="PTHR46438">
    <property type="entry name" value="ALPHA/BETA-HYDROLASES SUPERFAMILY PROTEIN"/>
    <property type="match status" value="1"/>
</dbReference>
<evidence type="ECO:0000313" key="3">
    <source>
        <dbReference type="Proteomes" id="UP000186218"/>
    </source>
</evidence>
<dbReference type="Proteomes" id="UP000186218">
    <property type="component" value="Unassembled WGS sequence"/>
</dbReference>
<accession>A0A1N7EN16</accession>
<sequence length="281" mass="31237">MSVVTVSSGPIEYEDTGGPGPVIVLCHGVPMDSRCWRKVVPLLSEHRVVTPTLPMGGHRRAQRPDADLSQPGMAVILADFLEALDLRDVTLVLNDWGGGQFLISSDRTERVGRLVLAACEAFDNFPPGPVKPLSAVGKRVPAILWVMLQSMRIRPIRRMRNGYGGMSVVGIPDDLLSDWFRPARDDRQIRRDFVKFFVGTPPEPELHALQARWPEFTRPVLVVWAAQDRLMPAAHGPRLAQWYPNARLEIVQDSSTLLGEDQPERCAALIADFASEPRRGP</sequence>
<keyword evidence="3" id="KW-1185">Reference proteome</keyword>
<dbReference type="EMBL" id="FTNT01000003">
    <property type="protein sequence ID" value="SIR89459.1"/>
    <property type="molecule type" value="Genomic_DNA"/>
</dbReference>
<dbReference type="InterPro" id="IPR000073">
    <property type="entry name" value="AB_hydrolase_1"/>
</dbReference>
<dbReference type="InterPro" id="IPR029058">
    <property type="entry name" value="AB_hydrolase_fold"/>
</dbReference>
<dbReference type="Gene3D" id="3.40.50.1820">
    <property type="entry name" value="alpha/beta hydrolase"/>
    <property type="match status" value="1"/>
</dbReference>
<dbReference type="RefSeq" id="WP_076477969.1">
    <property type="nucleotide sequence ID" value="NZ_FTNT01000003.1"/>
</dbReference>
<feature type="domain" description="AB hydrolase-1" evidence="1">
    <location>
        <begin position="23"/>
        <end position="268"/>
    </location>
</feature>
<dbReference type="STRING" id="1344003.SAMN05445060_1480"/>
<reference evidence="2 3" key="1">
    <citation type="submission" date="2017-01" db="EMBL/GenBank/DDBJ databases">
        <authorList>
            <person name="Mah S.A."/>
            <person name="Swanson W.J."/>
            <person name="Moy G.W."/>
            <person name="Vacquier V.D."/>
        </authorList>
    </citation>
    <scope>NUCLEOTIDE SEQUENCE [LARGE SCALE GENOMIC DNA]</scope>
    <source>
        <strain evidence="2 3">CPCC 203464</strain>
    </source>
</reference>
<dbReference type="AlphaFoldDB" id="A0A1N7EN16"/>
<dbReference type="Pfam" id="PF12697">
    <property type="entry name" value="Abhydrolase_6"/>
    <property type="match status" value="1"/>
</dbReference>
<dbReference type="GO" id="GO:0003824">
    <property type="term" value="F:catalytic activity"/>
    <property type="evidence" value="ECO:0007669"/>
    <property type="project" value="UniProtKB-ARBA"/>
</dbReference>
<organism evidence="2 3">
    <name type="scientific">Williamsia sterculiae</name>
    <dbReference type="NCBI Taxonomy" id="1344003"/>
    <lineage>
        <taxon>Bacteria</taxon>
        <taxon>Bacillati</taxon>
        <taxon>Actinomycetota</taxon>
        <taxon>Actinomycetes</taxon>
        <taxon>Mycobacteriales</taxon>
        <taxon>Nocardiaceae</taxon>
        <taxon>Williamsia</taxon>
    </lineage>
</organism>
<name>A0A1N7EN16_9NOCA</name>
<dbReference type="SUPFAM" id="SSF53474">
    <property type="entry name" value="alpha/beta-Hydrolases"/>
    <property type="match status" value="1"/>
</dbReference>
<dbReference type="OrthoDB" id="3400345at2"/>
<protein>
    <submittedName>
        <fullName evidence="2">Pimeloyl-ACP methyl ester carboxylesterase</fullName>
    </submittedName>
</protein>
<evidence type="ECO:0000259" key="1">
    <source>
        <dbReference type="Pfam" id="PF12697"/>
    </source>
</evidence>
<gene>
    <name evidence="2" type="ORF">SAMN05445060_1480</name>
</gene>